<organism evidence="2 3">
    <name type="scientific">Sphingopyxis panaciterrulae</name>
    <dbReference type="NCBI Taxonomy" id="462372"/>
    <lineage>
        <taxon>Bacteria</taxon>
        <taxon>Pseudomonadati</taxon>
        <taxon>Pseudomonadota</taxon>
        <taxon>Alphaproteobacteria</taxon>
        <taxon>Sphingomonadales</taxon>
        <taxon>Sphingomonadaceae</taxon>
        <taxon>Sphingopyxis</taxon>
    </lineage>
</organism>
<dbReference type="Gene3D" id="1.10.260.40">
    <property type="entry name" value="lambda repressor-like DNA-binding domains"/>
    <property type="match status" value="1"/>
</dbReference>
<dbReference type="EMBL" id="JACIJH010000009">
    <property type="protein sequence ID" value="MBB5707486.1"/>
    <property type="molecule type" value="Genomic_DNA"/>
</dbReference>
<sequence length="123" mass="14233">MSVSKIRESPDDGVIDRLKEISGRRIEDERRRRRMTQRQFAKRVGISIRWLREIEAGNPVVKLDDHLRCASALKMAPTYIFLPLLYWSYGRVCPINVAIADLTDIERRSLALINRRVAALEIG</sequence>
<dbReference type="SMART" id="SM00530">
    <property type="entry name" value="HTH_XRE"/>
    <property type="match status" value="1"/>
</dbReference>
<dbReference type="PROSITE" id="PS50943">
    <property type="entry name" value="HTH_CROC1"/>
    <property type="match status" value="1"/>
</dbReference>
<evidence type="ECO:0000259" key="1">
    <source>
        <dbReference type="PROSITE" id="PS50943"/>
    </source>
</evidence>
<protein>
    <submittedName>
        <fullName evidence="2">Transcriptional regulator with XRE-family HTH domain</fullName>
    </submittedName>
</protein>
<dbReference type="AlphaFoldDB" id="A0A7W9B749"/>
<comment type="caution">
    <text evidence="2">The sequence shown here is derived from an EMBL/GenBank/DDBJ whole genome shotgun (WGS) entry which is preliminary data.</text>
</comment>
<name>A0A7W9B749_9SPHN</name>
<dbReference type="Pfam" id="PF13560">
    <property type="entry name" value="HTH_31"/>
    <property type="match status" value="1"/>
</dbReference>
<dbReference type="RefSeq" id="WP_184099355.1">
    <property type="nucleotide sequence ID" value="NZ_JACIJH010000009.1"/>
</dbReference>
<evidence type="ECO:0000313" key="2">
    <source>
        <dbReference type="EMBL" id="MBB5707486.1"/>
    </source>
</evidence>
<reference evidence="2 3" key="1">
    <citation type="submission" date="2020-08" db="EMBL/GenBank/DDBJ databases">
        <title>Genomic Encyclopedia of Type Strains, Phase IV (KMG-IV): sequencing the most valuable type-strain genomes for metagenomic binning, comparative biology and taxonomic classification.</title>
        <authorList>
            <person name="Goeker M."/>
        </authorList>
    </citation>
    <scope>NUCLEOTIDE SEQUENCE [LARGE SCALE GENOMIC DNA]</scope>
    <source>
        <strain evidence="2 3">DSM 27163</strain>
    </source>
</reference>
<gene>
    <name evidence="2" type="ORF">FHR21_002852</name>
</gene>
<feature type="domain" description="HTH cro/C1-type" evidence="1">
    <location>
        <begin position="26"/>
        <end position="80"/>
    </location>
</feature>
<proteinExistence type="predicted"/>
<keyword evidence="3" id="KW-1185">Reference proteome</keyword>
<dbReference type="InterPro" id="IPR010982">
    <property type="entry name" value="Lambda_DNA-bd_dom_sf"/>
</dbReference>
<dbReference type="InterPro" id="IPR001387">
    <property type="entry name" value="Cro/C1-type_HTH"/>
</dbReference>
<accession>A0A7W9B749</accession>
<dbReference type="GO" id="GO:0003677">
    <property type="term" value="F:DNA binding"/>
    <property type="evidence" value="ECO:0007669"/>
    <property type="project" value="InterPro"/>
</dbReference>
<dbReference type="Proteomes" id="UP000537161">
    <property type="component" value="Unassembled WGS sequence"/>
</dbReference>
<evidence type="ECO:0000313" key="3">
    <source>
        <dbReference type="Proteomes" id="UP000537161"/>
    </source>
</evidence>
<dbReference type="CDD" id="cd00093">
    <property type="entry name" value="HTH_XRE"/>
    <property type="match status" value="1"/>
</dbReference>
<dbReference type="SUPFAM" id="SSF47413">
    <property type="entry name" value="lambda repressor-like DNA-binding domains"/>
    <property type="match status" value="1"/>
</dbReference>